<dbReference type="Proteomes" id="UP001430356">
    <property type="component" value="Unassembled WGS sequence"/>
</dbReference>
<dbReference type="EMBL" id="JAECZO010000029">
    <property type="protein sequence ID" value="KAK7193972.1"/>
    <property type="molecule type" value="Genomic_DNA"/>
</dbReference>
<gene>
    <name evidence="2" type="ORF">NESM_000309100</name>
</gene>
<feature type="region of interest" description="Disordered" evidence="1">
    <location>
        <begin position="85"/>
        <end position="111"/>
    </location>
</feature>
<feature type="region of interest" description="Disordered" evidence="1">
    <location>
        <begin position="129"/>
        <end position="178"/>
    </location>
</feature>
<reference evidence="2 3" key="1">
    <citation type="journal article" date="2021" name="MBio">
        <title>A New Model Trypanosomatid, Novymonas esmeraldas: Genomic Perception of Its 'Candidatus Pandoraea novymonadis' Endosymbiont.</title>
        <authorList>
            <person name="Zakharova A."/>
            <person name="Saura A."/>
            <person name="Butenko A."/>
            <person name="Podesvova L."/>
            <person name="Warmusova S."/>
            <person name="Kostygov A.Y."/>
            <person name="Nenarokova A."/>
            <person name="Lukes J."/>
            <person name="Opperdoes F.R."/>
            <person name="Yurchenko V."/>
        </authorList>
    </citation>
    <scope>NUCLEOTIDE SEQUENCE [LARGE SCALE GENOMIC DNA]</scope>
    <source>
        <strain evidence="2 3">E262AT.01</strain>
    </source>
</reference>
<dbReference type="AlphaFoldDB" id="A0AAW0EKQ0"/>
<accession>A0AAW0EKQ0</accession>
<sequence>MFTSHDAVDMVVLKTVALQEATHQRERLCAAGVAATTSPAAPRVHSGHSIASSTVAEGGGRGAHPSPPTTAAVTTITRSAPSFTFQLPRAPAPAGGGSGGTAAPHSPAARTALEAALRRHEDALRAWADEPAKQSSSRGAAELLSSTSAAQQAGPPRHTPPPPPSRTGAPAGRTTTRASTAAVVSALLQPHCTVLAQGSMAGIGVPFKRGAAHSPPRAGTAGASATPTTSTAEAVGSPASSTSTPAEPCREEATTEPPSVGATSRHGAPLLPYQLPLRLRCSAAAALPLTSLRSPVSDVSSALPMSAPPAAAATARSAFLNAQAQRYAQWRNRQAAVLHALAPDMWGRALPPYAALDGHPCVMDGGLRTHASRVRRARQDSGVILL</sequence>
<feature type="compositionally biased region" description="Polar residues" evidence="1">
    <location>
        <begin position="133"/>
        <end position="151"/>
    </location>
</feature>
<feature type="region of interest" description="Disordered" evidence="1">
    <location>
        <begin position="37"/>
        <end position="72"/>
    </location>
</feature>
<feature type="compositionally biased region" description="Low complexity" evidence="1">
    <location>
        <begin position="166"/>
        <end position="178"/>
    </location>
</feature>
<feature type="region of interest" description="Disordered" evidence="1">
    <location>
        <begin position="210"/>
        <end position="267"/>
    </location>
</feature>
<protein>
    <submittedName>
        <fullName evidence="2">Uncharacterized protein</fullName>
    </submittedName>
</protein>
<evidence type="ECO:0000313" key="3">
    <source>
        <dbReference type="Proteomes" id="UP001430356"/>
    </source>
</evidence>
<feature type="compositionally biased region" description="Low complexity" evidence="1">
    <location>
        <begin position="214"/>
        <end position="246"/>
    </location>
</feature>
<evidence type="ECO:0000256" key="1">
    <source>
        <dbReference type="SAM" id="MobiDB-lite"/>
    </source>
</evidence>
<evidence type="ECO:0000313" key="2">
    <source>
        <dbReference type="EMBL" id="KAK7193972.1"/>
    </source>
</evidence>
<feature type="compositionally biased region" description="Low complexity" evidence="1">
    <location>
        <begin position="101"/>
        <end position="111"/>
    </location>
</feature>
<name>A0AAW0EKQ0_9TRYP</name>
<organism evidence="2 3">
    <name type="scientific">Novymonas esmeraldas</name>
    <dbReference type="NCBI Taxonomy" id="1808958"/>
    <lineage>
        <taxon>Eukaryota</taxon>
        <taxon>Discoba</taxon>
        <taxon>Euglenozoa</taxon>
        <taxon>Kinetoplastea</taxon>
        <taxon>Metakinetoplastina</taxon>
        <taxon>Trypanosomatida</taxon>
        <taxon>Trypanosomatidae</taxon>
        <taxon>Novymonas</taxon>
    </lineage>
</organism>
<proteinExistence type="predicted"/>
<comment type="caution">
    <text evidence="2">The sequence shown here is derived from an EMBL/GenBank/DDBJ whole genome shotgun (WGS) entry which is preliminary data.</text>
</comment>
<keyword evidence="3" id="KW-1185">Reference proteome</keyword>